<proteinExistence type="predicted"/>
<dbReference type="Proteomes" id="UP001239213">
    <property type="component" value="Unassembled WGS sequence"/>
</dbReference>
<protein>
    <submittedName>
        <fullName evidence="1">Uncharacterized protein</fullName>
    </submittedName>
</protein>
<evidence type="ECO:0000313" key="1">
    <source>
        <dbReference type="EMBL" id="KAK1476198.1"/>
    </source>
</evidence>
<name>A0AAI9VBR6_9PEZI</name>
<evidence type="ECO:0000313" key="2">
    <source>
        <dbReference type="Proteomes" id="UP001239213"/>
    </source>
</evidence>
<reference evidence="1" key="1">
    <citation type="submission" date="2016-11" db="EMBL/GenBank/DDBJ databases">
        <title>The genome sequence of Colletotrichum cuscutae.</title>
        <authorList>
            <person name="Baroncelli R."/>
        </authorList>
    </citation>
    <scope>NUCLEOTIDE SEQUENCE</scope>
    <source>
        <strain evidence="1">IMI 304802</strain>
    </source>
</reference>
<organism evidence="1 2">
    <name type="scientific">Colletotrichum cuscutae</name>
    <dbReference type="NCBI Taxonomy" id="1209917"/>
    <lineage>
        <taxon>Eukaryota</taxon>
        <taxon>Fungi</taxon>
        <taxon>Dikarya</taxon>
        <taxon>Ascomycota</taxon>
        <taxon>Pezizomycotina</taxon>
        <taxon>Sordariomycetes</taxon>
        <taxon>Hypocreomycetidae</taxon>
        <taxon>Glomerellales</taxon>
        <taxon>Glomerellaceae</taxon>
        <taxon>Colletotrichum</taxon>
        <taxon>Colletotrichum acutatum species complex</taxon>
    </lineage>
</organism>
<comment type="caution">
    <text evidence="1">The sequence shown here is derived from an EMBL/GenBank/DDBJ whole genome shotgun (WGS) entry which is preliminary data.</text>
</comment>
<accession>A0AAI9VBR6</accession>
<keyword evidence="2" id="KW-1185">Reference proteome</keyword>
<gene>
    <name evidence="1" type="ORF">CCUS01_05303</name>
</gene>
<dbReference type="AlphaFoldDB" id="A0AAI9VBR6"/>
<sequence length="252" mass="27835">MVSRTFISVSYNPSSWVVSAPSRLQLSTEIVQEIDAQTTDDRIPWLARKGGWKYGGIGNGDVDGETERELVSGLGWTRRILPKEGKGLALQVVATENWDSRLGFAVGEMREDVVRLSPCHFLIARHEAAAAVHTEPCRRLQSSSLQIMGYFRLLGTGAAVQYSYLSGPDDRIAQKMMRCNGASKVAQSNTYPFGKTTIITGTIARFGTDGGGGIQEQGCWGIWRVEMNHVVSLQGRDVVEWECVRLSNKYFA</sequence>
<dbReference type="EMBL" id="MPDP01000146">
    <property type="protein sequence ID" value="KAK1476198.1"/>
    <property type="molecule type" value="Genomic_DNA"/>
</dbReference>